<evidence type="ECO:0000259" key="6">
    <source>
        <dbReference type="PROSITE" id="PS50915"/>
    </source>
</evidence>
<keyword evidence="5" id="KW-0732">Signal</keyword>
<dbReference type="GO" id="GO:0005212">
    <property type="term" value="F:structural constituent of eye lens"/>
    <property type="evidence" value="ECO:0007669"/>
    <property type="project" value="UniProtKB-KW"/>
</dbReference>
<dbReference type="FunFam" id="2.60.20.10:FF:000001">
    <property type="entry name" value="Crystallin gamma S"/>
    <property type="match status" value="1"/>
</dbReference>
<evidence type="ECO:0000313" key="7">
    <source>
        <dbReference type="Ensembl" id="ENSOKIP00005033672.1"/>
    </source>
</evidence>
<feature type="signal peptide" evidence="5">
    <location>
        <begin position="1"/>
        <end position="23"/>
    </location>
</feature>
<dbReference type="PROSITE" id="PS50915">
    <property type="entry name" value="CRYSTALLIN_BETA_GAMMA"/>
    <property type="match status" value="3"/>
</dbReference>
<dbReference type="InterPro" id="IPR011024">
    <property type="entry name" value="G_crystallin-like"/>
</dbReference>
<dbReference type="Proteomes" id="UP000694557">
    <property type="component" value="Unassembled WGS sequence"/>
</dbReference>
<dbReference type="PANTHER" id="PTHR11818">
    <property type="entry name" value="BETA/GAMMA CRYSTALLIN"/>
    <property type="match status" value="1"/>
</dbReference>
<dbReference type="InterPro" id="IPR050252">
    <property type="entry name" value="Beta/Gamma-Crystallin"/>
</dbReference>
<dbReference type="GeneID" id="109870635"/>
<evidence type="ECO:0000256" key="5">
    <source>
        <dbReference type="SAM" id="SignalP"/>
    </source>
</evidence>
<dbReference type="Ensembl" id="ENSOKIT00005035542.1">
    <property type="protein sequence ID" value="ENSOKIP00005033672.1"/>
    <property type="gene ID" value="ENSOKIG00005014426.1"/>
</dbReference>
<dbReference type="GO" id="GO:0002088">
    <property type="term" value="P:lens development in camera-type eye"/>
    <property type="evidence" value="ECO:0007669"/>
    <property type="project" value="TreeGrafter"/>
</dbReference>
<name>A0A8C7FVC0_ONCKI</name>
<dbReference type="AlphaFoldDB" id="A0A8C7FVC0"/>
<dbReference type="SMART" id="SM00247">
    <property type="entry name" value="XTALbg"/>
    <property type="match status" value="2"/>
</dbReference>
<sequence>MKRMACILPGFSLSLSLFQIVFFEDKNFQGHSYECNSDCPDLHSYFSRCNSIRVESGCWVLYERPNYGGYQYVLTPGEYPDHQQWMGFNDNIRSCRSIKNVYGNSCKIRFYDRPDLAGQMEEWSEDCSSVHEAFKFCEFHSAVVMDGAWVFYELPNYRGQQYFLEHGEYRNFTDWGATSPVVGSLRRITEF</sequence>
<keyword evidence="4" id="KW-0677">Repeat</keyword>
<dbReference type="GeneTree" id="ENSGT00940000163322"/>
<comment type="function">
    <text evidence="1">Crystallins are the dominant structural components of the vertebrate eye lens.</text>
</comment>
<proteinExistence type="inferred from homology"/>
<dbReference type="Gene3D" id="2.60.20.10">
    <property type="entry name" value="Crystallins"/>
    <property type="match status" value="2"/>
</dbReference>
<dbReference type="RefSeq" id="XP_031661388.1">
    <property type="nucleotide sequence ID" value="XM_031805528.1"/>
</dbReference>
<feature type="domain" description="Beta/gamma crystallin 'Greek key'" evidence="6">
    <location>
        <begin position="57"/>
        <end position="99"/>
    </location>
</feature>
<dbReference type="FunFam" id="2.60.20.10:FF:000003">
    <property type="entry name" value="Crystallin gamma S"/>
    <property type="match status" value="1"/>
</dbReference>
<feature type="chain" id="PRO_5034079402" evidence="5">
    <location>
        <begin position="24"/>
        <end position="191"/>
    </location>
</feature>
<keyword evidence="3" id="KW-0273">Eye lens protein</keyword>
<protein>
    <submittedName>
        <fullName evidence="7">Gamma-crystallin M2</fullName>
    </submittedName>
</protein>
<feature type="domain" description="Beta/gamma crystallin 'Greek key'" evidence="6">
    <location>
        <begin position="147"/>
        <end position="189"/>
    </location>
</feature>
<dbReference type="Pfam" id="PF00030">
    <property type="entry name" value="Crystall"/>
    <property type="match status" value="2"/>
</dbReference>
<gene>
    <name evidence="7" type="primary">LOC109870635</name>
</gene>
<keyword evidence="8" id="KW-1185">Reference proteome</keyword>
<accession>A0A8C7FVC0</accession>
<comment type="similarity">
    <text evidence="2">Belongs to the beta/gamma-crystallin family.</text>
</comment>
<feature type="domain" description="Beta/gamma crystallin 'Greek key'" evidence="6">
    <location>
        <begin position="18"/>
        <end position="56"/>
    </location>
</feature>
<reference evidence="7" key="1">
    <citation type="submission" date="2025-08" db="UniProtKB">
        <authorList>
            <consortium name="Ensembl"/>
        </authorList>
    </citation>
    <scope>IDENTIFICATION</scope>
</reference>
<evidence type="ECO:0000256" key="2">
    <source>
        <dbReference type="ARBA" id="ARBA00009646"/>
    </source>
</evidence>
<evidence type="ECO:0000256" key="4">
    <source>
        <dbReference type="ARBA" id="ARBA00022737"/>
    </source>
</evidence>
<dbReference type="PRINTS" id="PR01367">
    <property type="entry name" value="BGCRYSTALLIN"/>
</dbReference>
<evidence type="ECO:0000256" key="3">
    <source>
        <dbReference type="ARBA" id="ARBA00022613"/>
    </source>
</evidence>
<dbReference type="InterPro" id="IPR001064">
    <property type="entry name" value="Beta/gamma_crystallin"/>
</dbReference>
<dbReference type="KEGG" id="oki:109870635"/>
<evidence type="ECO:0000256" key="1">
    <source>
        <dbReference type="ARBA" id="ARBA00003689"/>
    </source>
</evidence>
<evidence type="ECO:0000313" key="8">
    <source>
        <dbReference type="Proteomes" id="UP000694557"/>
    </source>
</evidence>
<dbReference type="SUPFAM" id="SSF49695">
    <property type="entry name" value="gamma-Crystallin-like"/>
    <property type="match status" value="1"/>
</dbReference>
<dbReference type="PANTHER" id="PTHR11818:SF129">
    <property type="entry name" value="CRYSTALLIN, GAMMA M6-RELATED"/>
    <property type="match status" value="1"/>
</dbReference>
<reference evidence="7" key="2">
    <citation type="submission" date="2025-09" db="UniProtKB">
        <authorList>
            <consortium name="Ensembl"/>
        </authorList>
    </citation>
    <scope>IDENTIFICATION</scope>
</reference>
<organism evidence="7 8">
    <name type="scientific">Oncorhynchus kisutch</name>
    <name type="common">Coho salmon</name>
    <name type="synonym">Salmo kisutch</name>
    <dbReference type="NCBI Taxonomy" id="8019"/>
    <lineage>
        <taxon>Eukaryota</taxon>
        <taxon>Metazoa</taxon>
        <taxon>Chordata</taxon>
        <taxon>Craniata</taxon>
        <taxon>Vertebrata</taxon>
        <taxon>Euteleostomi</taxon>
        <taxon>Actinopterygii</taxon>
        <taxon>Neopterygii</taxon>
        <taxon>Teleostei</taxon>
        <taxon>Protacanthopterygii</taxon>
        <taxon>Salmoniformes</taxon>
        <taxon>Salmonidae</taxon>
        <taxon>Salmoninae</taxon>
        <taxon>Oncorhynchus</taxon>
    </lineage>
</organism>
<dbReference type="GO" id="GO:0007601">
    <property type="term" value="P:visual perception"/>
    <property type="evidence" value="ECO:0007669"/>
    <property type="project" value="TreeGrafter"/>
</dbReference>